<dbReference type="GO" id="GO:0005829">
    <property type="term" value="C:cytosol"/>
    <property type="evidence" value="ECO:0007669"/>
    <property type="project" value="TreeGrafter"/>
</dbReference>
<feature type="domain" description="Formyl transferase N-terminal" evidence="5">
    <location>
        <begin position="1"/>
        <end position="197"/>
    </location>
</feature>
<dbReference type="PANTHER" id="PTHR43369:SF2">
    <property type="entry name" value="PHOSPHORIBOSYLGLYCINAMIDE FORMYLTRANSFERASE"/>
    <property type="match status" value="1"/>
</dbReference>
<sequence length="264" mass="29989">MKIVILTGNNLRHYWFARALSEQLEAVGIVFEEKRSAVSAESADEITLQHLQEREAAEQKYFNGDYQSYFSRFKTLAVKSGEVNSPQTFSWVKDLKPDALVLFGSSIIKEPYLSYFENRAINIHLGLSPYYRGTATNFWPLVNNEPECVGATIHLAILKVDAGAILQQFRPDIELGDGPHDIGCQVIVKGAQMMAEAVKRYLAGEIKPQLQPASQLKEGKLYKRDDFNAAAVLKMRENFKQGMIENYLKNKEERDKKYPIICSF</sequence>
<comment type="caution">
    <text evidence="6">The sequence shown here is derived from an EMBL/GenBank/DDBJ whole genome shotgun (WGS) entry which is preliminary data.</text>
</comment>
<keyword evidence="3" id="KW-0808">Transferase</keyword>
<dbReference type="EC" id="2.1.2.2" evidence="2"/>
<organism evidence="6 7">
    <name type="scientific">Candidatus Komeilibacteria bacterium RIFCSPLOWO2_01_FULL_45_10</name>
    <dbReference type="NCBI Taxonomy" id="1798550"/>
    <lineage>
        <taxon>Bacteria</taxon>
        <taxon>Candidatus Komeiliibacteriota</taxon>
    </lineage>
</organism>
<evidence type="ECO:0000313" key="7">
    <source>
        <dbReference type="Proteomes" id="UP000178849"/>
    </source>
</evidence>
<dbReference type="AlphaFoldDB" id="A0A1G2BI82"/>
<dbReference type="CDD" id="cd08653">
    <property type="entry name" value="FMT_core_like_3"/>
    <property type="match status" value="1"/>
</dbReference>
<evidence type="ECO:0000313" key="6">
    <source>
        <dbReference type="EMBL" id="OGY88913.1"/>
    </source>
</evidence>
<gene>
    <name evidence="6" type="ORF">A2927_00350</name>
</gene>
<reference evidence="6 7" key="1">
    <citation type="journal article" date="2016" name="Nat. Commun.">
        <title>Thousands of microbial genomes shed light on interconnected biogeochemical processes in an aquifer system.</title>
        <authorList>
            <person name="Anantharaman K."/>
            <person name="Brown C.T."/>
            <person name="Hug L.A."/>
            <person name="Sharon I."/>
            <person name="Castelle C.J."/>
            <person name="Probst A.J."/>
            <person name="Thomas B.C."/>
            <person name="Singh A."/>
            <person name="Wilkins M.J."/>
            <person name="Karaoz U."/>
            <person name="Brodie E.L."/>
            <person name="Williams K.H."/>
            <person name="Hubbard S.S."/>
            <person name="Banfield J.F."/>
        </authorList>
    </citation>
    <scope>NUCLEOTIDE SEQUENCE [LARGE SCALE GENOMIC DNA]</scope>
</reference>
<evidence type="ECO:0000256" key="4">
    <source>
        <dbReference type="ARBA" id="ARBA00022755"/>
    </source>
</evidence>
<dbReference type="GO" id="GO:0006189">
    <property type="term" value="P:'de novo' IMP biosynthetic process"/>
    <property type="evidence" value="ECO:0007669"/>
    <property type="project" value="TreeGrafter"/>
</dbReference>
<evidence type="ECO:0000259" key="5">
    <source>
        <dbReference type="Pfam" id="PF00551"/>
    </source>
</evidence>
<dbReference type="InterPro" id="IPR002376">
    <property type="entry name" value="Formyl_transf_N"/>
</dbReference>
<comment type="pathway">
    <text evidence="1">Purine metabolism; IMP biosynthesis via de novo pathway; N(2)-formyl-N(1)-(5-phospho-D-ribosyl)glycinamide from N(1)-(5-phospho-D-ribosyl)glycinamide (10-formyl THF route): step 1/1.</text>
</comment>
<dbReference type="Proteomes" id="UP000178849">
    <property type="component" value="Unassembled WGS sequence"/>
</dbReference>
<accession>A0A1G2BI82</accession>
<dbReference type="EMBL" id="MHKL01000034">
    <property type="protein sequence ID" value="OGY88913.1"/>
    <property type="molecule type" value="Genomic_DNA"/>
</dbReference>
<evidence type="ECO:0000256" key="1">
    <source>
        <dbReference type="ARBA" id="ARBA00005054"/>
    </source>
</evidence>
<dbReference type="Gene3D" id="3.40.50.170">
    <property type="entry name" value="Formyl transferase, N-terminal domain"/>
    <property type="match status" value="1"/>
</dbReference>
<dbReference type="InterPro" id="IPR036477">
    <property type="entry name" value="Formyl_transf_N_sf"/>
</dbReference>
<dbReference type="Pfam" id="PF00551">
    <property type="entry name" value="Formyl_trans_N"/>
    <property type="match status" value="1"/>
</dbReference>
<dbReference type="GO" id="GO:0004644">
    <property type="term" value="F:phosphoribosylglycinamide formyltransferase activity"/>
    <property type="evidence" value="ECO:0007669"/>
    <property type="project" value="UniProtKB-EC"/>
</dbReference>
<protein>
    <recommendedName>
        <fullName evidence="2">phosphoribosylglycinamide formyltransferase 1</fullName>
        <ecNumber evidence="2">2.1.2.2</ecNumber>
    </recommendedName>
</protein>
<dbReference type="PANTHER" id="PTHR43369">
    <property type="entry name" value="PHOSPHORIBOSYLGLYCINAMIDE FORMYLTRANSFERASE"/>
    <property type="match status" value="1"/>
</dbReference>
<evidence type="ECO:0000256" key="2">
    <source>
        <dbReference type="ARBA" id="ARBA00012254"/>
    </source>
</evidence>
<dbReference type="STRING" id="1798550.A2927_00350"/>
<name>A0A1G2BI82_9BACT</name>
<keyword evidence="4" id="KW-0658">Purine biosynthesis</keyword>
<proteinExistence type="predicted"/>
<evidence type="ECO:0000256" key="3">
    <source>
        <dbReference type="ARBA" id="ARBA00022679"/>
    </source>
</evidence>
<dbReference type="SUPFAM" id="SSF53328">
    <property type="entry name" value="Formyltransferase"/>
    <property type="match status" value="1"/>
</dbReference>